<feature type="chain" id="PRO_5015770012" evidence="6">
    <location>
        <begin position="20"/>
        <end position="501"/>
    </location>
</feature>
<keyword evidence="5" id="KW-0998">Cell outer membrane</keyword>
<dbReference type="OrthoDB" id="5694214at2"/>
<dbReference type="RefSeq" id="WP_108903361.1">
    <property type="nucleotide sequence ID" value="NZ_CP029187.1"/>
</dbReference>
<keyword evidence="3 6" id="KW-0732">Signal</keyword>
<dbReference type="InterPro" id="IPR033985">
    <property type="entry name" value="SusD-like_N"/>
</dbReference>
<evidence type="ECO:0000256" key="1">
    <source>
        <dbReference type="ARBA" id="ARBA00004442"/>
    </source>
</evidence>
<dbReference type="InterPro" id="IPR011990">
    <property type="entry name" value="TPR-like_helical_dom_sf"/>
</dbReference>
<dbReference type="Proteomes" id="UP000244937">
    <property type="component" value="Chromosome"/>
</dbReference>
<organism evidence="9 10">
    <name type="scientific">Flavobacterium pallidum</name>
    <dbReference type="NCBI Taxonomy" id="2172098"/>
    <lineage>
        <taxon>Bacteria</taxon>
        <taxon>Pseudomonadati</taxon>
        <taxon>Bacteroidota</taxon>
        <taxon>Flavobacteriia</taxon>
        <taxon>Flavobacteriales</taxon>
        <taxon>Flavobacteriaceae</taxon>
        <taxon>Flavobacterium</taxon>
    </lineage>
</organism>
<evidence type="ECO:0000256" key="4">
    <source>
        <dbReference type="ARBA" id="ARBA00023136"/>
    </source>
</evidence>
<proteinExistence type="inferred from homology"/>
<dbReference type="CDD" id="cd08977">
    <property type="entry name" value="SusD"/>
    <property type="match status" value="1"/>
</dbReference>
<feature type="domain" description="SusD-like N-terminal" evidence="8">
    <location>
        <begin position="101"/>
        <end position="225"/>
    </location>
</feature>
<dbReference type="Pfam" id="PF14322">
    <property type="entry name" value="SusD-like_3"/>
    <property type="match status" value="1"/>
</dbReference>
<comment type="subcellular location">
    <subcellularLocation>
        <location evidence="1">Cell outer membrane</location>
    </subcellularLocation>
</comment>
<keyword evidence="4" id="KW-0472">Membrane</keyword>
<dbReference type="KEGG" id="fpal:HYN49_06500"/>
<dbReference type="Pfam" id="PF07980">
    <property type="entry name" value="SusD_RagB"/>
    <property type="match status" value="1"/>
</dbReference>
<dbReference type="AlphaFoldDB" id="A0A2S1SGU7"/>
<comment type="similarity">
    <text evidence="2">Belongs to the SusD family.</text>
</comment>
<dbReference type="EMBL" id="CP029187">
    <property type="protein sequence ID" value="AWI25572.1"/>
    <property type="molecule type" value="Genomic_DNA"/>
</dbReference>
<evidence type="ECO:0000256" key="3">
    <source>
        <dbReference type="ARBA" id="ARBA00022729"/>
    </source>
</evidence>
<accession>A0A2S1SGU7</accession>
<feature type="domain" description="RagB/SusD" evidence="7">
    <location>
        <begin position="336"/>
        <end position="476"/>
    </location>
</feature>
<evidence type="ECO:0000259" key="7">
    <source>
        <dbReference type="Pfam" id="PF07980"/>
    </source>
</evidence>
<reference evidence="9 10" key="1">
    <citation type="submission" date="2018-05" db="EMBL/GenBank/DDBJ databases">
        <title>Genome sequencing of Flavobacterium sp. HYN0049.</title>
        <authorList>
            <person name="Yi H."/>
            <person name="Baek C."/>
        </authorList>
    </citation>
    <scope>NUCLEOTIDE SEQUENCE [LARGE SCALE GENOMIC DNA]</scope>
    <source>
        <strain evidence="9 10">HYN0049</strain>
    </source>
</reference>
<evidence type="ECO:0000259" key="8">
    <source>
        <dbReference type="Pfam" id="PF14322"/>
    </source>
</evidence>
<dbReference type="GO" id="GO:0009279">
    <property type="term" value="C:cell outer membrane"/>
    <property type="evidence" value="ECO:0007669"/>
    <property type="project" value="UniProtKB-SubCell"/>
</dbReference>
<evidence type="ECO:0000256" key="5">
    <source>
        <dbReference type="ARBA" id="ARBA00023237"/>
    </source>
</evidence>
<name>A0A2S1SGU7_9FLAO</name>
<evidence type="ECO:0000313" key="9">
    <source>
        <dbReference type="EMBL" id="AWI25572.1"/>
    </source>
</evidence>
<gene>
    <name evidence="9" type="ORF">HYN49_06500</name>
</gene>
<sequence>MKKLKYFLAMSALIGVAFSCSEDFITLQPEGSELETSYYTNETEAYSALISVYDIMKKHTGGFENMVTFLNAGSDDFYAGGGGANDGTGIQSFSNYSLSPATMPKSYWSDYFQGIFRANLFLSKITGITMDENKKARFIAEAKGLRAYYYFELVRTFKNVPLFTAPIDPLTIYDVEQATPEEVYAQIETDLTEAMDVLPATLNIASEGGRLSKGAVQALLGKVYLYEGKNSQAAEQFAVVNGTPGGTSVYGYHLLASYGDLWNPANKFNAESILEAVHVSTSRATWDNWGSGSDEGNSMSQMIGPRGFQRITNVAPDLAGGWSFNTVTDDLYNAMEGDPRFQYTILDMEALSAAGAAGYSPGYMDTGHFLKKYLPLTTDRSTSGGTIELNYGIDSYIIRLADTYLMEAEALGGSGQRAQALLDAVRARVGLTSVPVSIPAIMSERRLELAGEGHRWFDLVRTGQGPAVLGPAKGFTANKNEIWPIPLTEIGNTKILQNPNY</sequence>
<feature type="signal peptide" evidence="6">
    <location>
        <begin position="1"/>
        <end position="19"/>
    </location>
</feature>
<dbReference type="PROSITE" id="PS51257">
    <property type="entry name" value="PROKAR_LIPOPROTEIN"/>
    <property type="match status" value="1"/>
</dbReference>
<keyword evidence="10" id="KW-1185">Reference proteome</keyword>
<evidence type="ECO:0000256" key="6">
    <source>
        <dbReference type="SAM" id="SignalP"/>
    </source>
</evidence>
<protein>
    <submittedName>
        <fullName evidence="9">RagB/SusD family nutrient uptake outer membrane protein</fullName>
    </submittedName>
</protein>
<evidence type="ECO:0000313" key="10">
    <source>
        <dbReference type="Proteomes" id="UP000244937"/>
    </source>
</evidence>
<evidence type="ECO:0000256" key="2">
    <source>
        <dbReference type="ARBA" id="ARBA00006275"/>
    </source>
</evidence>
<dbReference type="Gene3D" id="1.25.40.390">
    <property type="match status" value="1"/>
</dbReference>
<dbReference type="SUPFAM" id="SSF48452">
    <property type="entry name" value="TPR-like"/>
    <property type="match status" value="1"/>
</dbReference>
<dbReference type="InterPro" id="IPR012944">
    <property type="entry name" value="SusD_RagB_dom"/>
</dbReference>